<evidence type="ECO:0000259" key="3">
    <source>
        <dbReference type="PROSITE" id="PS50097"/>
    </source>
</evidence>
<evidence type="ECO:0000256" key="2">
    <source>
        <dbReference type="SAM" id="MobiDB-lite"/>
    </source>
</evidence>
<dbReference type="InterPro" id="IPR011333">
    <property type="entry name" value="SKP1/BTB/POZ_sf"/>
</dbReference>
<evidence type="ECO:0000313" key="4">
    <source>
        <dbReference type="EMBL" id="SMY28966.1"/>
    </source>
</evidence>
<evidence type="ECO:0000313" key="5">
    <source>
        <dbReference type="Proteomes" id="UP000215453"/>
    </source>
</evidence>
<dbReference type="Pfam" id="PF11176">
    <property type="entry name" value="Tma16"/>
    <property type="match status" value="1"/>
</dbReference>
<sequence>MPSKLSKVQKAVGKKKGGAKVNKLHENSRDAQRLRKAGARDEKVSRVASHRKKENRLWLDRLEFLKDNLPDTLHPLDLDSVKGLITQYLNRYDEELAQLRAERRAGRPPSTRQTLLEQQLVIESQEYEGGFWMPNLQDAESLVKLDAWDGRWLGLGNLRSGLAPMIDSDTVLVLVGAIEYGFTVHEAPLRAHSRFFDAAMSGAWKESSKRIVKLPMENAAIFNVYVQWAYTSKISIAENWSYDDFLSLYLTACRLQDGDLQDATIDCIITQRQPPTLISPNENDVSKIYKNTAIGNAARRLFVDVWTSDASEEWLVKLCDNVAAQFYFDLAKALIKVNAGRPAPLLVDKAGSTCKYHQHKEGECYSKKFAV</sequence>
<dbReference type="InterPro" id="IPR000210">
    <property type="entry name" value="BTB/POZ_dom"/>
</dbReference>
<dbReference type="AlphaFoldDB" id="A0A1Y6LX47"/>
<accession>A0A1Y6LX47</accession>
<name>A0A1Y6LX47_ZYMTR</name>
<gene>
    <name evidence="4" type="ORF">ZT1A5_G10412</name>
</gene>
<dbReference type="Proteomes" id="UP000215453">
    <property type="component" value="Chromosome 11"/>
</dbReference>
<dbReference type="Gene3D" id="1.20.1440.170">
    <property type="entry name" value="Translation machinery-associated protein 16-like"/>
    <property type="match status" value="1"/>
</dbReference>
<feature type="region of interest" description="Disordered" evidence="2">
    <location>
        <begin position="1"/>
        <end position="45"/>
    </location>
</feature>
<dbReference type="Pfam" id="PF00651">
    <property type="entry name" value="BTB"/>
    <property type="match status" value="1"/>
</dbReference>
<proteinExistence type="inferred from homology"/>
<reference evidence="4 5" key="1">
    <citation type="submission" date="2016-10" db="EMBL/GenBank/DDBJ databases">
        <authorList>
            <person name="Varghese N."/>
        </authorList>
    </citation>
    <scope>NUCLEOTIDE SEQUENCE [LARGE SCALE GENOMIC DNA]</scope>
</reference>
<dbReference type="InterPro" id="IPR038356">
    <property type="entry name" value="Tma16_sf"/>
</dbReference>
<feature type="compositionally biased region" description="Basic and acidic residues" evidence="2">
    <location>
        <begin position="23"/>
        <end position="45"/>
    </location>
</feature>
<dbReference type="PANTHER" id="PTHR13349:SF2">
    <property type="entry name" value="TRANSLATION MACHINERY-ASSOCIATED PROTEIN 16"/>
    <property type="match status" value="1"/>
</dbReference>
<dbReference type="CDD" id="cd18186">
    <property type="entry name" value="BTB_POZ_ZBTB_KLHL-like"/>
    <property type="match status" value="1"/>
</dbReference>
<organism evidence="4 5">
    <name type="scientific">Zymoseptoria tritici ST99CH_1A5</name>
    <dbReference type="NCBI Taxonomy" id="1276529"/>
    <lineage>
        <taxon>Eukaryota</taxon>
        <taxon>Fungi</taxon>
        <taxon>Dikarya</taxon>
        <taxon>Ascomycota</taxon>
        <taxon>Pezizomycotina</taxon>
        <taxon>Dothideomycetes</taxon>
        <taxon>Dothideomycetidae</taxon>
        <taxon>Mycosphaerellales</taxon>
        <taxon>Mycosphaerellaceae</taxon>
        <taxon>Zymoseptoria</taxon>
    </lineage>
</organism>
<dbReference type="GO" id="GO:0005634">
    <property type="term" value="C:nucleus"/>
    <property type="evidence" value="ECO:0007669"/>
    <property type="project" value="TreeGrafter"/>
</dbReference>
<comment type="similarity">
    <text evidence="1">Belongs to the TMA16 family.</text>
</comment>
<dbReference type="Gene3D" id="3.30.710.10">
    <property type="entry name" value="Potassium Channel Kv1.1, Chain A"/>
    <property type="match status" value="1"/>
</dbReference>
<dbReference type="EMBL" id="LT882686">
    <property type="protein sequence ID" value="SMY28966.1"/>
    <property type="molecule type" value="Genomic_DNA"/>
</dbReference>
<dbReference type="InterPro" id="IPR021346">
    <property type="entry name" value="Tma16"/>
</dbReference>
<protein>
    <recommendedName>
        <fullName evidence="3">BTB domain-containing protein</fullName>
    </recommendedName>
</protein>
<feature type="domain" description="BTB" evidence="3">
    <location>
        <begin position="168"/>
        <end position="238"/>
    </location>
</feature>
<evidence type="ECO:0000256" key="1">
    <source>
        <dbReference type="ARBA" id="ARBA00034127"/>
    </source>
</evidence>
<dbReference type="SUPFAM" id="SSF54695">
    <property type="entry name" value="POZ domain"/>
    <property type="match status" value="1"/>
</dbReference>
<dbReference type="PANTHER" id="PTHR13349">
    <property type="entry name" value="TRANSLATION MACHINERY-ASSOCIATED PROTEIN 16"/>
    <property type="match status" value="1"/>
</dbReference>
<dbReference type="PROSITE" id="PS50097">
    <property type="entry name" value="BTB"/>
    <property type="match status" value="1"/>
</dbReference>